<dbReference type="InterPro" id="IPR010921">
    <property type="entry name" value="Trp_repressor/repl_initiator"/>
</dbReference>
<evidence type="ECO:0000313" key="1">
    <source>
        <dbReference type="EMBL" id="OGC80969.1"/>
    </source>
</evidence>
<dbReference type="AlphaFoldDB" id="A0A1F4XH35"/>
<dbReference type="InterPro" id="IPR000831">
    <property type="entry name" value="Trp_repress"/>
</dbReference>
<evidence type="ECO:0000313" key="2">
    <source>
        <dbReference type="Proteomes" id="UP000176185"/>
    </source>
</evidence>
<name>A0A1F4XH35_9BACT</name>
<gene>
    <name evidence="1" type="ORF">A2943_01775</name>
</gene>
<dbReference type="Gene3D" id="1.10.1270.10">
    <property type="entry name" value="TrpR-like"/>
    <property type="match status" value="1"/>
</dbReference>
<accession>A0A1F4XH35</accession>
<dbReference type="SUPFAM" id="SSF48295">
    <property type="entry name" value="TrpR-like"/>
    <property type="match status" value="1"/>
</dbReference>
<evidence type="ECO:0008006" key="3">
    <source>
        <dbReference type="Google" id="ProtNLM"/>
    </source>
</evidence>
<sequence>MKRRSRELSDKERIETLDALYTATAAMQGRDAMKLFLRDLLTQSERIMLGRRIVIARRLLSGEGPTHIAADMKVGYDTIYRVQRWLEDQLPGYEQAIREMEKEYQKRKQKGIDKKLYATNALYRLKKKYPLHFLLFPTPKS</sequence>
<protein>
    <recommendedName>
        <fullName evidence="3">TrpR like protein, YerC/YecD</fullName>
    </recommendedName>
</protein>
<dbReference type="Proteomes" id="UP000176185">
    <property type="component" value="Unassembled WGS sequence"/>
</dbReference>
<dbReference type="InterPro" id="IPR038116">
    <property type="entry name" value="TrpR-like_sf"/>
</dbReference>
<dbReference type="GO" id="GO:0003700">
    <property type="term" value="F:DNA-binding transcription factor activity"/>
    <property type="evidence" value="ECO:0007669"/>
    <property type="project" value="InterPro"/>
</dbReference>
<proteinExistence type="predicted"/>
<reference evidence="1 2" key="1">
    <citation type="journal article" date="2016" name="Nat. Commun.">
        <title>Thousands of microbial genomes shed light on interconnected biogeochemical processes in an aquifer system.</title>
        <authorList>
            <person name="Anantharaman K."/>
            <person name="Brown C.T."/>
            <person name="Hug L.A."/>
            <person name="Sharon I."/>
            <person name="Castelle C.J."/>
            <person name="Probst A.J."/>
            <person name="Thomas B.C."/>
            <person name="Singh A."/>
            <person name="Wilkins M.J."/>
            <person name="Karaoz U."/>
            <person name="Brodie E.L."/>
            <person name="Williams K.H."/>
            <person name="Hubbard S.S."/>
            <person name="Banfield J.F."/>
        </authorList>
    </citation>
    <scope>NUCLEOTIDE SEQUENCE [LARGE SCALE GENOMIC DNA]</scope>
</reference>
<comment type="caution">
    <text evidence="1">The sequence shown here is derived from an EMBL/GenBank/DDBJ whole genome shotgun (WGS) entry which is preliminary data.</text>
</comment>
<dbReference type="Pfam" id="PF01371">
    <property type="entry name" value="Trp_repressor"/>
    <property type="match status" value="1"/>
</dbReference>
<organism evidence="1 2">
    <name type="scientific">Candidatus Adlerbacteria bacterium RIFCSPLOWO2_01_FULL_51_16</name>
    <dbReference type="NCBI Taxonomy" id="1797243"/>
    <lineage>
        <taxon>Bacteria</taxon>
        <taxon>Candidatus Adleribacteriota</taxon>
    </lineage>
</organism>
<dbReference type="GO" id="GO:0043565">
    <property type="term" value="F:sequence-specific DNA binding"/>
    <property type="evidence" value="ECO:0007669"/>
    <property type="project" value="InterPro"/>
</dbReference>
<dbReference type="EMBL" id="MEWX01000010">
    <property type="protein sequence ID" value="OGC80969.1"/>
    <property type="molecule type" value="Genomic_DNA"/>
</dbReference>